<dbReference type="EMBL" id="FZPC01000021">
    <property type="protein sequence ID" value="SNT31921.1"/>
    <property type="molecule type" value="Genomic_DNA"/>
</dbReference>
<evidence type="ECO:0000259" key="8">
    <source>
        <dbReference type="PROSITE" id="PS50850"/>
    </source>
</evidence>
<evidence type="ECO:0000256" key="6">
    <source>
        <dbReference type="ARBA" id="ARBA00023136"/>
    </source>
</evidence>
<dbReference type="PANTHER" id="PTHR43791:SF36">
    <property type="entry name" value="TRANSPORTER, PUTATIVE (AFU_ORTHOLOGUE AFUA_6G08340)-RELATED"/>
    <property type="match status" value="1"/>
</dbReference>
<keyword evidence="2" id="KW-0813">Transport</keyword>
<dbReference type="PANTHER" id="PTHR43791">
    <property type="entry name" value="PERMEASE-RELATED"/>
    <property type="match status" value="1"/>
</dbReference>
<evidence type="ECO:0000313" key="9">
    <source>
        <dbReference type="EMBL" id="SDL20120.1"/>
    </source>
</evidence>
<dbReference type="Proteomes" id="UP000198309">
    <property type="component" value="Unassembled WGS sequence"/>
</dbReference>
<organism evidence="9 12">
    <name type="scientific">Pseudomonas delhiensis</name>
    <dbReference type="NCBI Taxonomy" id="366289"/>
    <lineage>
        <taxon>Bacteria</taxon>
        <taxon>Pseudomonadati</taxon>
        <taxon>Pseudomonadota</taxon>
        <taxon>Gammaproteobacteria</taxon>
        <taxon>Pseudomonadales</taxon>
        <taxon>Pseudomonadaceae</taxon>
        <taxon>Pseudomonas</taxon>
    </lineage>
</organism>
<dbReference type="InterPro" id="IPR020846">
    <property type="entry name" value="MFS_dom"/>
</dbReference>
<feature type="transmembrane region" description="Helical" evidence="7">
    <location>
        <begin position="331"/>
        <end position="348"/>
    </location>
</feature>
<dbReference type="InterPro" id="IPR011701">
    <property type="entry name" value="MFS"/>
</dbReference>
<feature type="transmembrane region" description="Helical" evidence="7">
    <location>
        <begin position="36"/>
        <end position="58"/>
    </location>
</feature>
<evidence type="ECO:0000256" key="5">
    <source>
        <dbReference type="ARBA" id="ARBA00022989"/>
    </source>
</evidence>
<dbReference type="RefSeq" id="WP_089393051.1">
    <property type="nucleotide sequence ID" value="NZ_FNEC01000085.1"/>
</dbReference>
<feature type="transmembrane region" description="Helical" evidence="7">
    <location>
        <begin position="422"/>
        <end position="442"/>
    </location>
</feature>
<evidence type="ECO:0000313" key="12">
    <source>
        <dbReference type="Proteomes" id="UP000199693"/>
    </source>
</evidence>
<accession>A0A239LN66</accession>
<dbReference type="Pfam" id="PF07690">
    <property type="entry name" value="MFS_1"/>
    <property type="match status" value="1"/>
</dbReference>
<dbReference type="Proteomes" id="UP000199693">
    <property type="component" value="Unassembled WGS sequence"/>
</dbReference>
<dbReference type="InterPro" id="IPR036259">
    <property type="entry name" value="MFS_trans_sf"/>
</dbReference>
<comment type="subcellular location">
    <subcellularLocation>
        <location evidence="1">Membrane</location>
        <topology evidence="1">Multi-pass membrane protein</topology>
    </subcellularLocation>
</comment>
<feature type="transmembrane region" description="Helical" evidence="7">
    <location>
        <begin position="265"/>
        <end position="286"/>
    </location>
</feature>
<sequence>MSQLEVLSKSNLGSTSADLASEAEETLLYRKITWRLIPFLLLAYVICYIDRANVSFAYLRFKDDIGLSDAAYGLGAGIFYLGYIAFELPSNILLEKLGARTTLMRIMVLWGLVSAGTAFVSSPEQFYIARILLGAAEAGFFPGLILYLTYWFPANRRGRVTSLLMLGLCIAGVIGGPVSGGILDLFEGSTVMKSWQWMFLLEGLPAVIIGFVAFFYLSDGPMDAKWLSEDEKRRVLANLERDQQGKVQQHGGKAVLLKLLTDPKVFIASVAYFFSPWALSVLNVWGPAIIKQSGVENAFAIGLLTIAPNLAGAIAMVYVGRRSDRHGERRWHFMCSVGITAIGSLMLASMHDNWVAATVFLTLVGIGQYAAFVVFWSIPPSYFSRTTAAAGIAIISSLGQISGLLSSWILGILKEATGSMVVGLYLVSAIQILAGLLIVFGFRERVPAEKHTGH</sequence>
<dbReference type="AlphaFoldDB" id="A0A239LN66"/>
<evidence type="ECO:0000313" key="10">
    <source>
        <dbReference type="EMBL" id="SNT31921.1"/>
    </source>
</evidence>
<keyword evidence="3 7" id="KW-0812">Transmembrane</keyword>
<evidence type="ECO:0000313" key="11">
    <source>
        <dbReference type="Proteomes" id="UP000198309"/>
    </source>
</evidence>
<feature type="transmembrane region" description="Helical" evidence="7">
    <location>
        <begin position="102"/>
        <end position="121"/>
    </location>
</feature>
<dbReference type="PROSITE" id="PS50850">
    <property type="entry name" value="MFS"/>
    <property type="match status" value="1"/>
</dbReference>
<reference evidence="10 11" key="2">
    <citation type="submission" date="2017-06" db="EMBL/GenBank/DDBJ databases">
        <authorList>
            <person name="Varghese N."/>
            <person name="Submissions S."/>
        </authorList>
    </citation>
    <scope>NUCLEOTIDE SEQUENCE [LARGE SCALE GENOMIC DNA]</scope>
    <source>
        <strain evidence="10 11">RLD-1</strain>
    </source>
</reference>
<evidence type="ECO:0000256" key="4">
    <source>
        <dbReference type="ARBA" id="ARBA00022797"/>
    </source>
</evidence>
<dbReference type="Gene3D" id="1.20.1250.20">
    <property type="entry name" value="MFS general substrate transporter like domains"/>
    <property type="match status" value="2"/>
</dbReference>
<evidence type="ECO:0000256" key="1">
    <source>
        <dbReference type="ARBA" id="ARBA00004141"/>
    </source>
</evidence>
<keyword evidence="4" id="KW-0058">Aromatic hydrocarbons catabolism</keyword>
<keyword evidence="5 7" id="KW-1133">Transmembrane helix</keyword>
<dbReference type="CDD" id="cd17319">
    <property type="entry name" value="MFS_ExuT_GudP_like"/>
    <property type="match status" value="1"/>
</dbReference>
<protein>
    <submittedName>
        <fullName evidence="9">MFS transporter, ACS family, phthalate transporter</fullName>
    </submittedName>
</protein>
<feature type="transmembrane region" description="Helical" evidence="7">
    <location>
        <begin position="70"/>
        <end position="90"/>
    </location>
</feature>
<feature type="domain" description="Major facilitator superfamily (MFS) profile" evidence="8">
    <location>
        <begin position="36"/>
        <end position="446"/>
    </location>
</feature>
<dbReference type="FunFam" id="1.20.1250.20:FF:000018">
    <property type="entry name" value="MFS transporter permease"/>
    <property type="match status" value="1"/>
</dbReference>
<evidence type="ECO:0000256" key="7">
    <source>
        <dbReference type="SAM" id="Phobius"/>
    </source>
</evidence>
<dbReference type="SUPFAM" id="SSF103473">
    <property type="entry name" value="MFS general substrate transporter"/>
    <property type="match status" value="1"/>
</dbReference>
<feature type="transmembrane region" description="Helical" evidence="7">
    <location>
        <begin position="163"/>
        <end position="183"/>
    </location>
</feature>
<evidence type="ECO:0000256" key="3">
    <source>
        <dbReference type="ARBA" id="ARBA00022692"/>
    </source>
</evidence>
<dbReference type="EMBL" id="FNEC01000085">
    <property type="protein sequence ID" value="SDL20120.1"/>
    <property type="molecule type" value="Genomic_DNA"/>
</dbReference>
<reference evidence="9 12" key="1">
    <citation type="submission" date="2016-10" db="EMBL/GenBank/DDBJ databases">
        <authorList>
            <person name="de Groot N.N."/>
        </authorList>
    </citation>
    <scope>NUCLEOTIDE SEQUENCE [LARGE SCALE GENOMIC DNA]</scope>
    <source>
        <strain evidence="9 12">CCM 7361</strain>
    </source>
</reference>
<keyword evidence="11" id="KW-1185">Reference proteome</keyword>
<name>A0A239LN66_9PSED</name>
<feature type="transmembrane region" description="Helical" evidence="7">
    <location>
        <begin position="195"/>
        <end position="217"/>
    </location>
</feature>
<feature type="transmembrane region" description="Helical" evidence="7">
    <location>
        <begin position="127"/>
        <end position="151"/>
    </location>
</feature>
<proteinExistence type="predicted"/>
<gene>
    <name evidence="9" type="ORF">SAMN05216189_10854</name>
    <name evidence="10" type="ORF">SAMN06295949_12143</name>
</gene>
<keyword evidence="6 7" id="KW-0472">Membrane</keyword>
<dbReference type="GO" id="GO:0022857">
    <property type="term" value="F:transmembrane transporter activity"/>
    <property type="evidence" value="ECO:0007669"/>
    <property type="project" value="InterPro"/>
</dbReference>
<feature type="transmembrane region" description="Helical" evidence="7">
    <location>
        <begin position="354"/>
        <end position="376"/>
    </location>
</feature>
<dbReference type="GO" id="GO:0016020">
    <property type="term" value="C:membrane"/>
    <property type="evidence" value="ECO:0007669"/>
    <property type="project" value="UniProtKB-SubCell"/>
</dbReference>
<feature type="transmembrane region" description="Helical" evidence="7">
    <location>
        <begin position="388"/>
        <end position="410"/>
    </location>
</feature>
<feature type="transmembrane region" description="Helical" evidence="7">
    <location>
        <begin position="298"/>
        <end position="319"/>
    </location>
</feature>
<evidence type="ECO:0000256" key="2">
    <source>
        <dbReference type="ARBA" id="ARBA00022448"/>
    </source>
</evidence>